<sequence>MTTIDRNACPALILAPVGRDAPVAAALLREAGTEAVICADLEHLSRLLNDEISCAVVTEEALRGADLKKVAAWVAAQPEWSDLPF</sequence>
<protein>
    <submittedName>
        <fullName evidence="1">Uncharacterized protein</fullName>
    </submittedName>
</protein>
<proteinExistence type="predicted"/>
<evidence type="ECO:0000313" key="2">
    <source>
        <dbReference type="Proteomes" id="UP000191418"/>
    </source>
</evidence>
<accession>A0A1V4T1Q4</accession>
<keyword evidence="2" id="KW-1185">Reference proteome</keyword>
<dbReference type="EMBL" id="MTSM01000277">
    <property type="protein sequence ID" value="OPX53894.1"/>
    <property type="molecule type" value="Genomic_DNA"/>
</dbReference>
<evidence type="ECO:0000313" key="1">
    <source>
        <dbReference type="EMBL" id="OPX53894.1"/>
    </source>
</evidence>
<gene>
    <name evidence="1" type="ORF">BTE48_17075</name>
</gene>
<dbReference type="RefSeq" id="WP_249024968.1">
    <property type="nucleotide sequence ID" value="NZ_MTSM01000277.1"/>
</dbReference>
<reference evidence="1 2" key="1">
    <citation type="submission" date="2017-01" db="EMBL/GenBank/DDBJ databases">
        <title>Genome Sequencing of a Marine Spirillum, Oceanospirillum multiglobuliferum ATCC 33336, from Japan.</title>
        <authorList>
            <person name="Carney J.G."/>
            <person name="Trachtenberg A.M."/>
            <person name="Rheaume B.A."/>
            <person name="Linnane J.D."/>
            <person name="Pitts N.L."/>
            <person name="Mykles D.L."/>
            <person name="Maclea K.S."/>
        </authorList>
    </citation>
    <scope>NUCLEOTIDE SEQUENCE [LARGE SCALE GENOMIC DNA]</scope>
    <source>
        <strain evidence="1 2">ATCC 33336</strain>
    </source>
</reference>
<feature type="non-terminal residue" evidence="1">
    <location>
        <position position="85"/>
    </location>
</feature>
<dbReference type="AlphaFoldDB" id="A0A1V4T1Q4"/>
<organism evidence="1 2">
    <name type="scientific">Oceanospirillum multiglobuliferum</name>
    <dbReference type="NCBI Taxonomy" id="64969"/>
    <lineage>
        <taxon>Bacteria</taxon>
        <taxon>Pseudomonadati</taxon>
        <taxon>Pseudomonadota</taxon>
        <taxon>Gammaproteobacteria</taxon>
        <taxon>Oceanospirillales</taxon>
        <taxon>Oceanospirillaceae</taxon>
        <taxon>Oceanospirillum</taxon>
    </lineage>
</organism>
<dbReference type="Proteomes" id="UP000191418">
    <property type="component" value="Unassembled WGS sequence"/>
</dbReference>
<comment type="caution">
    <text evidence="1">The sequence shown here is derived from an EMBL/GenBank/DDBJ whole genome shotgun (WGS) entry which is preliminary data.</text>
</comment>
<name>A0A1V4T1Q4_9GAMM</name>